<evidence type="ECO:0000256" key="2">
    <source>
        <dbReference type="ARBA" id="ARBA00006840"/>
    </source>
</evidence>
<feature type="transmembrane region" description="Helical" evidence="6">
    <location>
        <begin position="44"/>
        <end position="64"/>
    </location>
</feature>
<accession>A0AAE1IUW9</accession>
<evidence type="ECO:0000313" key="8">
    <source>
        <dbReference type="Proteomes" id="UP001293593"/>
    </source>
</evidence>
<dbReference type="AlphaFoldDB" id="A0AAE1IUW9"/>
<keyword evidence="3 6" id="KW-0812">Transmembrane</keyword>
<evidence type="ECO:0000256" key="3">
    <source>
        <dbReference type="ARBA" id="ARBA00022692"/>
    </source>
</evidence>
<protein>
    <submittedName>
        <fullName evidence="7">Uncharacterized protein</fullName>
    </submittedName>
</protein>
<comment type="subcellular location">
    <subcellularLocation>
        <location evidence="1">Membrane</location>
        <topology evidence="1">Multi-pass membrane protein</topology>
    </subcellularLocation>
</comment>
<keyword evidence="5 6" id="KW-0472">Membrane</keyword>
<evidence type="ECO:0000313" key="7">
    <source>
        <dbReference type="EMBL" id="KAK4257296.1"/>
    </source>
</evidence>
<dbReference type="GO" id="GO:0009734">
    <property type="term" value="P:auxin-activated signaling pathway"/>
    <property type="evidence" value="ECO:0007669"/>
    <property type="project" value="InterPro"/>
</dbReference>
<comment type="caution">
    <text evidence="7">The sequence shown here is derived from an EMBL/GenBank/DDBJ whole genome shotgun (WGS) entry which is preliminary data.</text>
</comment>
<feature type="transmembrane region" description="Helical" evidence="6">
    <location>
        <begin position="76"/>
        <end position="99"/>
    </location>
</feature>
<dbReference type="Proteomes" id="UP001293593">
    <property type="component" value="Unassembled WGS sequence"/>
</dbReference>
<proteinExistence type="inferred from homology"/>
<evidence type="ECO:0000256" key="4">
    <source>
        <dbReference type="ARBA" id="ARBA00022989"/>
    </source>
</evidence>
<reference evidence="7" key="1">
    <citation type="submission" date="2023-10" db="EMBL/GenBank/DDBJ databases">
        <title>Chromosome-level genome of the transformable northern wattle, Acacia crassicarpa.</title>
        <authorList>
            <person name="Massaro I."/>
            <person name="Sinha N.R."/>
            <person name="Poethig S."/>
            <person name="Leichty A.R."/>
        </authorList>
    </citation>
    <scope>NUCLEOTIDE SEQUENCE</scope>
    <source>
        <strain evidence="7">Acra3RX</strain>
        <tissue evidence="7">Leaf</tissue>
    </source>
</reference>
<feature type="transmembrane region" description="Helical" evidence="6">
    <location>
        <begin position="235"/>
        <end position="256"/>
    </location>
</feature>
<sequence length="276" mass="31197">MVHKTNAVVGVLNVLTLLLGLAAVGGSIYIIIRGAHASDCQKFFRNPLLIGGALLVIVSTLGIVGSLGRVNVVMSIFLTVTFLLILLLICWTVFALFGIHTQLGQRIWKHYKVNDFQHWLQRYVIDDYQHWKEISSCLIDSRVCRNLAVDGDQNNEYLIFRHLSITQSGCCKPPVYCGFTMENVTFWVEPHTGPVESDSDCERWSNSQEKLCFDCNSCKGGVLADTKLHWRGLRISATVVIIYFTILYILGCYAIWNNRSDSRPNRYYTQAALNNP</sequence>
<evidence type="ECO:0000256" key="5">
    <source>
        <dbReference type="ARBA" id="ARBA00023136"/>
    </source>
</evidence>
<dbReference type="GO" id="GO:0016020">
    <property type="term" value="C:membrane"/>
    <property type="evidence" value="ECO:0007669"/>
    <property type="project" value="UniProtKB-SubCell"/>
</dbReference>
<evidence type="ECO:0000256" key="1">
    <source>
        <dbReference type="ARBA" id="ARBA00004141"/>
    </source>
</evidence>
<keyword evidence="4 6" id="KW-1133">Transmembrane helix</keyword>
<gene>
    <name evidence="7" type="ORF">QN277_006901</name>
</gene>
<feature type="transmembrane region" description="Helical" evidence="6">
    <location>
        <begin position="12"/>
        <end position="32"/>
    </location>
</feature>
<keyword evidence="8" id="KW-1185">Reference proteome</keyword>
<evidence type="ECO:0000256" key="6">
    <source>
        <dbReference type="SAM" id="Phobius"/>
    </source>
</evidence>
<dbReference type="Pfam" id="PF00335">
    <property type="entry name" value="Tetraspanin"/>
    <property type="match status" value="1"/>
</dbReference>
<organism evidence="7 8">
    <name type="scientific">Acacia crassicarpa</name>
    <name type="common">northern wattle</name>
    <dbReference type="NCBI Taxonomy" id="499986"/>
    <lineage>
        <taxon>Eukaryota</taxon>
        <taxon>Viridiplantae</taxon>
        <taxon>Streptophyta</taxon>
        <taxon>Embryophyta</taxon>
        <taxon>Tracheophyta</taxon>
        <taxon>Spermatophyta</taxon>
        <taxon>Magnoliopsida</taxon>
        <taxon>eudicotyledons</taxon>
        <taxon>Gunneridae</taxon>
        <taxon>Pentapetalae</taxon>
        <taxon>rosids</taxon>
        <taxon>fabids</taxon>
        <taxon>Fabales</taxon>
        <taxon>Fabaceae</taxon>
        <taxon>Caesalpinioideae</taxon>
        <taxon>mimosoid clade</taxon>
        <taxon>Acacieae</taxon>
        <taxon>Acacia</taxon>
    </lineage>
</organism>
<name>A0AAE1IUW9_9FABA</name>
<dbReference type="InterPro" id="IPR044991">
    <property type="entry name" value="TET_plant"/>
</dbReference>
<dbReference type="PANTHER" id="PTHR32191">
    <property type="entry name" value="TETRASPANIN-8-RELATED"/>
    <property type="match status" value="1"/>
</dbReference>
<comment type="similarity">
    <text evidence="2">Belongs to the tetraspanin (TM4SF) family.</text>
</comment>
<dbReference type="InterPro" id="IPR018499">
    <property type="entry name" value="Tetraspanin/Peripherin"/>
</dbReference>
<dbReference type="EMBL" id="JAWXYG010000012">
    <property type="protein sequence ID" value="KAK4257296.1"/>
    <property type="molecule type" value="Genomic_DNA"/>
</dbReference>